<protein>
    <recommendedName>
        <fullName evidence="3">Cupin domain-containing protein</fullName>
    </recommendedName>
</protein>
<dbReference type="KEGG" id="spon:HME9304_02723"/>
<keyword evidence="2" id="KW-1185">Reference proteome</keyword>
<evidence type="ECO:0000313" key="2">
    <source>
        <dbReference type="Proteomes" id="UP000248536"/>
    </source>
</evidence>
<dbReference type="AlphaFoldDB" id="A0A2Z4LV47"/>
<evidence type="ECO:0000313" key="1">
    <source>
        <dbReference type="EMBL" id="AWX45696.1"/>
    </source>
</evidence>
<dbReference type="Gene3D" id="2.60.120.10">
    <property type="entry name" value="Jelly Rolls"/>
    <property type="match status" value="1"/>
</dbReference>
<organism evidence="1 2">
    <name type="scientific">Flagellimonas maritima</name>
    <dbReference type="NCBI Taxonomy" id="1383885"/>
    <lineage>
        <taxon>Bacteria</taxon>
        <taxon>Pseudomonadati</taxon>
        <taxon>Bacteroidota</taxon>
        <taxon>Flavobacteriia</taxon>
        <taxon>Flavobacteriales</taxon>
        <taxon>Flavobacteriaceae</taxon>
        <taxon>Flagellimonas</taxon>
    </lineage>
</organism>
<dbReference type="EMBL" id="CP030104">
    <property type="protein sequence ID" value="AWX45696.1"/>
    <property type="molecule type" value="Genomic_DNA"/>
</dbReference>
<dbReference type="InterPro" id="IPR011051">
    <property type="entry name" value="RmlC_Cupin_sf"/>
</dbReference>
<accession>A0A2Z4LV47</accession>
<sequence length="97" mass="11249">MIETDNTMMIQKFEGLQIKKLVKNDEFEILSISLEKGAKFPAHESPKDAHLIVMEGHITFYIEKNTIGLKSQQKISFSKNTEHWVEALQDSKFLIIR</sequence>
<dbReference type="Proteomes" id="UP000248536">
    <property type="component" value="Chromosome"/>
</dbReference>
<dbReference type="RefSeq" id="WP_112379057.1">
    <property type="nucleotide sequence ID" value="NZ_CP030104.1"/>
</dbReference>
<proteinExistence type="predicted"/>
<dbReference type="InterPro" id="IPR014710">
    <property type="entry name" value="RmlC-like_jellyroll"/>
</dbReference>
<dbReference type="SUPFAM" id="SSF51182">
    <property type="entry name" value="RmlC-like cupins"/>
    <property type="match status" value="1"/>
</dbReference>
<name>A0A2Z4LV47_9FLAO</name>
<dbReference type="OrthoDB" id="1121094at2"/>
<gene>
    <name evidence="1" type="ORF">HME9304_02723</name>
</gene>
<evidence type="ECO:0008006" key="3">
    <source>
        <dbReference type="Google" id="ProtNLM"/>
    </source>
</evidence>
<reference evidence="1 2" key="1">
    <citation type="submission" date="2018-06" db="EMBL/GenBank/DDBJ databases">
        <title>Spongiibacterium sp. HME9304 Genome sequencing and assembly.</title>
        <authorList>
            <person name="Kang H."/>
            <person name="Kim H."/>
            <person name="Joh K."/>
        </authorList>
    </citation>
    <scope>NUCLEOTIDE SEQUENCE [LARGE SCALE GENOMIC DNA]</scope>
    <source>
        <strain evidence="1 2">HME9304</strain>
    </source>
</reference>